<accession>A0A2U1KHE4</accession>
<proteinExistence type="predicted"/>
<comment type="caution">
    <text evidence="2">The sequence shown here is derived from an EMBL/GenBank/DDBJ whole genome shotgun (WGS) entry which is preliminary data.</text>
</comment>
<dbReference type="AlphaFoldDB" id="A0A2U1KHE4"/>
<name>A0A2U1KHE4_ARTAN</name>
<dbReference type="Proteomes" id="UP000245207">
    <property type="component" value="Unassembled WGS sequence"/>
</dbReference>
<gene>
    <name evidence="2" type="ORF">CTI12_AA602310</name>
</gene>
<reference evidence="2 3" key="1">
    <citation type="journal article" date="2018" name="Mol. Plant">
        <title>The genome of Artemisia annua provides insight into the evolution of Asteraceae family and artemisinin biosynthesis.</title>
        <authorList>
            <person name="Shen Q."/>
            <person name="Zhang L."/>
            <person name="Liao Z."/>
            <person name="Wang S."/>
            <person name="Yan T."/>
            <person name="Shi P."/>
            <person name="Liu M."/>
            <person name="Fu X."/>
            <person name="Pan Q."/>
            <person name="Wang Y."/>
            <person name="Lv Z."/>
            <person name="Lu X."/>
            <person name="Zhang F."/>
            <person name="Jiang W."/>
            <person name="Ma Y."/>
            <person name="Chen M."/>
            <person name="Hao X."/>
            <person name="Li L."/>
            <person name="Tang Y."/>
            <person name="Lv G."/>
            <person name="Zhou Y."/>
            <person name="Sun X."/>
            <person name="Brodelius P.E."/>
            <person name="Rose J.K.C."/>
            <person name="Tang K."/>
        </authorList>
    </citation>
    <scope>NUCLEOTIDE SEQUENCE [LARGE SCALE GENOMIC DNA]</scope>
    <source>
        <strain evidence="3">cv. Huhao1</strain>
        <tissue evidence="2">Leaf</tissue>
    </source>
</reference>
<feature type="region of interest" description="Disordered" evidence="1">
    <location>
        <begin position="31"/>
        <end position="60"/>
    </location>
</feature>
<protein>
    <submittedName>
        <fullName evidence="2">AP2/ERF domain-containing protein</fullName>
    </submittedName>
</protein>
<keyword evidence="3" id="KW-1185">Reference proteome</keyword>
<dbReference type="EMBL" id="PKPP01018609">
    <property type="protein sequence ID" value="PWA36197.1"/>
    <property type="molecule type" value="Genomic_DNA"/>
</dbReference>
<evidence type="ECO:0000313" key="2">
    <source>
        <dbReference type="EMBL" id="PWA36197.1"/>
    </source>
</evidence>
<evidence type="ECO:0000256" key="1">
    <source>
        <dbReference type="SAM" id="MobiDB-lite"/>
    </source>
</evidence>
<feature type="compositionally biased region" description="Basic and acidic residues" evidence="1">
    <location>
        <begin position="48"/>
        <end position="60"/>
    </location>
</feature>
<sequence length="94" mass="10815">MKRIKYERKYLASLYAFNGILECLRLNLGQGAGVKSRERSKMQRSSLQRRDKKEDEELKKDVEGEDVIASTSNVTDGELSLWRSLDLPTICYVS</sequence>
<evidence type="ECO:0000313" key="3">
    <source>
        <dbReference type="Proteomes" id="UP000245207"/>
    </source>
</evidence>
<dbReference type="OrthoDB" id="773121at2759"/>
<organism evidence="2 3">
    <name type="scientific">Artemisia annua</name>
    <name type="common">Sweet wormwood</name>
    <dbReference type="NCBI Taxonomy" id="35608"/>
    <lineage>
        <taxon>Eukaryota</taxon>
        <taxon>Viridiplantae</taxon>
        <taxon>Streptophyta</taxon>
        <taxon>Embryophyta</taxon>
        <taxon>Tracheophyta</taxon>
        <taxon>Spermatophyta</taxon>
        <taxon>Magnoliopsida</taxon>
        <taxon>eudicotyledons</taxon>
        <taxon>Gunneridae</taxon>
        <taxon>Pentapetalae</taxon>
        <taxon>asterids</taxon>
        <taxon>campanulids</taxon>
        <taxon>Asterales</taxon>
        <taxon>Asteraceae</taxon>
        <taxon>Asteroideae</taxon>
        <taxon>Anthemideae</taxon>
        <taxon>Artemisiinae</taxon>
        <taxon>Artemisia</taxon>
    </lineage>
</organism>